<accession>A0A2P8HN41</accession>
<comment type="caution">
    <text evidence="2">The sequence shown here is derived from an EMBL/GenBank/DDBJ whole genome shotgun (WGS) entry which is preliminary data.</text>
</comment>
<dbReference type="RefSeq" id="WP_106528063.1">
    <property type="nucleotide sequence ID" value="NZ_PYAW01000002.1"/>
</dbReference>
<feature type="chain" id="PRO_5015134408" evidence="1">
    <location>
        <begin position="18"/>
        <end position="517"/>
    </location>
</feature>
<keyword evidence="1" id="KW-0732">Signal</keyword>
<dbReference type="Gene3D" id="1.25.40.390">
    <property type="match status" value="1"/>
</dbReference>
<dbReference type="Proteomes" id="UP000240971">
    <property type="component" value="Unassembled WGS sequence"/>
</dbReference>
<dbReference type="EMBL" id="PYAW01000002">
    <property type="protein sequence ID" value="PSL47626.1"/>
    <property type="molecule type" value="Genomic_DNA"/>
</dbReference>
<dbReference type="InterPro" id="IPR011990">
    <property type="entry name" value="TPR-like_helical_dom_sf"/>
</dbReference>
<reference evidence="2 3" key="1">
    <citation type="submission" date="2018-03" db="EMBL/GenBank/DDBJ databases">
        <title>Genomic Encyclopedia of Archaeal and Bacterial Type Strains, Phase II (KMG-II): from individual species to whole genera.</title>
        <authorList>
            <person name="Goeker M."/>
        </authorList>
    </citation>
    <scope>NUCLEOTIDE SEQUENCE [LARGE SCALE GENOMIC DNA]</scope>
    <source>
        <strain evidence="2 3">DSM 24859</strain>
    </source>
</reference>
<gene>
    <name evidence="2" type="ORF">CLV51_102483</name>
</gene>
<proteinExistence type="predicted"/>
<dbReference type="PROSITE" id="PS51257">
    <property type="entry name" value="PROKAR_LIPOPROTEIN"/>
    <property type="match status" value="1"/>
</dbReference>
<dbReference type="OrthoDB" id="9766256at2"/>
<evidence type="ECO:0000313" key="2">
    <source>
        <dbReference type="EMBL" id="PSL47626.1"/>
    </source>
</evidence>
<evidence type="ECO:0000256" key="1">
    <source>
        <dbReference type="SAM" id="SignalP"/>
    </source>
</evidence>
<evidence type="ECO:0000313" key="3">
    <source>
        <dbReference type="Proteomes" id="UP000240971"/>
    </source>
</evidence>
<sequence length="517" mass="57046">MKSISRYIMLLAVPAASLLTSCTKNFPELNKDTNKVSPENNIPIYNLTRAELEYTGNHDFSFETWRVNIIYCSLMTQQLASTVGWYSGDKYSANNGFASSYFTMAYGNQIKYIDNMLDNTKGKPNYANLYQVGRIARVLIYQRLTDLYGAVPYFEAGTGVSSTPAYDQQQVIYADMLKELDEAAKALDNTKDQIGASDLVYRGGTDAVNSWKKLAYSLMVRLGMRLSKVSAKDAQTWVEKGAAGGTFASNDDNAYIIGDPSGGRNTINRNSNILSGEWDAVGKGNVYLGKTMVDFLQSNNDPRLQYLAQISSTGDKTPSKQIGMPNGYDENNAANDIKTAPGFPGAITNYSTIQKNIWLKTDGPTFLVTYPQTELLLAEAAQKGWNVGASAGTHYANGVSGAMKQLAQYDKSAVVSDADVATYLTAHPYAPATALEQINTQYWAACFLDWYEAWSNWRRTDFPKLKPVVYPGDNNGGQIPRRMLYPTTEASANGASYEKAIADQGVNTFTTRVWWDK</sequence>
<keyword evidence="3" id="KW-1185">Reference proteome</keyword>
<dbReference type="SUPFAM" id="SSF48452">
    <property type="entry name" value="TPR-like"/>
    <property type="match status" value="1"/>
</dbReference>
<dbReference type="InterPro" id="IPR041662">
    <property type="entry name" value="SusD-like_2"/>
</dbReference>
<dbReference type="AlphaFoldDB" id="A0A2P8HN41"/>
<feature type="signal peptide" evidence="1">
    <location>
        <begin position="1"/>
        <end position="17"/>
    </location>
</feature>
<dbReference type="Pfam" id="PF12771">
    <property type="entry name" value="SusD-like_2"/>
    <property type="match status" value="1"/>
</dbReference>
<name>A0A2P8HN41_CHINA</name>
<protein>
    <submittedName>
        <fullName evidence="2">SusD-like starch-binding protein associating with outer membrane</fullName>
    </submittedName>
</protein>
<organism evidence="2 3">
    <name type="scientific">Chitinophaga niastensis</name>
    <dbReference type="NCBI Taxonomy" id="536980"/>
    <lineage>
        <taxon>Bacteria</taxon>
        <taxon>Pseudomonadati</taxon>
        <taxon>Bacteroidota</taxon>
        <taxon>Chitinophagia</taxon>
        <taxon>Chitinophagales</taxon>
        <taxon>Chitinophagaceae</taxon>
        <taxon>Chitinophaga</taxon>
    </lineage>
</organism>